<protein>
    <recommendedName>
        <fullName evidence="1">Stage 0 sporulation protein A homolog</fullName>
    </recommendedName>
</protein>
<dbReference type="AlphaFoldDB" id="A0A7X3SJB3"/>
<sequence>MGKRLMVVDDSRVIEMQMQKLLAGTDYEIVAYCRDGEEAIDRYGEVDPDLVTMDIIMPGIDGLETAEAILKDYPFARIVMVSSLAYDDTINEADNIGVKAFVYKPLEREMLLEAFEKAMAQS</sequence>
<dbReference type="SUPFAM" id="SSF52172">
    <property type="entry name" value="CheY-like"/>
    <property type="match status" value="1"/>
</dbReference>
<dbReference type="GO" id="GO:0000160">
    <property type="term" value="P:phosphorelay signal transduction system"/>
    <property type="evidence" value="ECO:0007669"/>
    <property type="project" value="InterPro"/>
</dbReference>
<evidence type="ECO:0000256" key="3">
    <source>
        <dbReference type="ARBA" id="ARBA00024867"/>
    </source>
</evidence>
<feature type="modified residue" description="4-aspartylphosphate" evidence="4">
    <location>
        <position position="54"/>
    </location>
</feature>
<dbReference type="InterPro" id="IPR001789">
    <property type="entry name" value="Sig_transdc_resp-reg_receiver"/>
</dbReference>
<proteinExistence type="predicted"/>
<gene>
    <name evidence="6" type="ORF">GN277_12330</name>
</gene>
<feature type="domain" description="Response regulatory" evidence="5">
    <location>
        <begin position="4"/>
        <end position="119"/>
    </location>
</feature>
<dbReference type="Gene3D" id="3.40.50.2300">
    <property type="match status" value="1"/>
</dbReference>
<dbReference type="EMBL" id="WUQX01000001">
    <property type="protein sequence ID" value="MXP76151.1"/>
    <property type="molecule type" value="Genomic_DNA"/>
</dbReference>
<dbReference type="InterPro" id="IPR011006">
    <property type="entry name" value="CheY-like_superfamily"/>
</dbReference>
<name>A0A7X3SJB3_9FIRM</name>
<organism evidence="6 7">
    <name type="scientific">Sporofaciens musculi</name>
    <dbReference type="NCBI Taxonomy" id="2681861"/>
    <lineage>
        <taxon>Bacteria</taxon>
        <taxon>Bacillati</taxon>
        <taxon>Bacillota</taxon>
        <taxon>Clostridia</taxon>
        <taxon>Lachnospirales</taxon>
        <taxon>Lachnospiraceae</taxon>
        <taxon>Sporofaciens</taxon>
    </lineage>
</organism>
<dbReference type="SMART" id="SM00448">
    <property type="entry name" value="REC"/>
    <property type="match status" value="1"/>
</dbReference>
<evidence type="ECO:0000313" key="7">
    <source>
        <dbReference type="Proteomes" id="UP000460412"/>
    </source>
</evidence>
<evidence type="ECO:0000313" key="6">
    <source>
        <dbReference type="EMBL" id="MXP76151.1"/>
    </source>
</evidence>
<evidence type="ECO:0000256" key="1">
    <source>
        <dbReference type="ARBA" id="ARBA00018672"/>
    </source>
</evidence>
<keyword evidence="2 4" id="KW-0597">Phosphoprotein</keyword>
<dbReference type="Pfam" id="PF00072">
    <property type="entry name" value="Response_reg"/>
    <property type="match status" value="1"/>
</dbReference>
<reference evidence="6 7" key="1">
    <citation type="submission" date="2019-12" db="EMBL/GenBank/DDBJ databases">
        <title>Sporaefaciens musculi gen. nov., sp. nov., a novel bacterium isolated from the caecum of an obese mouse.</title>
        <authorList>
            <person name="Rasmussen T.S."/>
            <person name="Streidl T."/>
            <person name="Hitch T.C.A."/>
            <person name="Wortmann E."/>
            <person name="Deptula P."/>
            <person name="Hansen M."/>
            <person name="Nielsen D.S."/>
            <person name="Clavel T."/>
            <person name="Vogensen F.K."/>
        </authorList>
    </citation>
    <scope>NUCLEOTIDE SEQUENCE [LARGE SCALE GENOMIC DNA]</scope>
    <source>
        <strain evidence="6 7">WCA-9-b2</strain>
    </source>
</reference>
<evidence type="ECO:0000259" key="5">
    <source>
        <dbReference type="PROSITE" id="PS50110"/>
    </source>
</evidence>
<dbReference type="Proteomes" id="UP000460412">
    <property type="component" value="Unassembled WGS sequence"/>
</dbReference>
<evidence type="ECO:0000256" key="4">
    <source>
        <dbReference type="PROSITE-ProRule" id="PRU00169"/>
    </source>
</evidence>
<dbReference type="PANTHER" id="PTHR44591:SF3">
    <property type="entry name" value="RESPONSE REGULATORY DOMAIN-CONTAINING PROTEIN"/>
    <property type="match status" value="1"/>
</dbReference>
<comment type="function">
    <text evidence="3">May play the central regulatory role in sporulation. It may be an element of the effector pathway responsible for the activation of sporulation genes in response to nutritional stress. Spo0A may act in concert with spo0H (a sigma factor) to control the expression of some genes that are critical to the sporulation process.</text>
</comment>
<keyword evidence="7" id="KW-1185">Reference proteome</keyword>
<accession>A0A7X3SJB3</accession>
<dbReference type="InterPro" id="IPR050595">
    <property type="entry name" value="Bact_response_regulator"/>
</dbReference>
<dbReference type="RefSeq" id="WP_159751318.1">
    <property type="nucleotide sequence ID" value="NZ_CASSPE010000011.1"/>
</dbReference>
<dbReference type="PANTHER" id="PTHR44591">
    <property type="entry name" value="STRESS RESPONSE REGULATOR PROTEIN 1"/>
    <property type="match status" value="1"/>
</dbReference>
<evidence type="ECO:0000256" key="2">
    <source>
        <dbReference type="ARBA" id="ARBA00022553"/>
    </source>
</evidence>
<dbReference type="PROSITE" id="PS50110">
    <property type="entry name" value="RESPONSE_REGULATORY"/>
    <property type="match status" value="1"/>
</dbReference>
<comment type="caution">
    <text evidence="6">The sequence shown here is derived from an EMBL/GenBank/DDBJ whole genome shotgun (WGS) entry which is preliminary data.</text>
</comment>